<reference evidence="2" key="1">
    <citation type="submission" date="2018-04" db="EMBL/GenBank/DDBJ databases">
        <authorList>
            <person name="Lucker S."/>
            <person name="Sakoula D."/>
        </authorList>
    </citation>
    <scope>NUCLEOTIDE SEQUENCE [LARGE SCALE GENOMIC DNA]</scope>
</reference>
<evidence type="ECO:0000313" key="2">
    <source>
        <dbReference type="Proteomes" id="UP000248168"/>
    </source>
</evidence>
<dbReference type="InParanoid" id="A0A330L2W9"/>
<dbReference type="EMBL" id="OUNR01000001">
    <property type="protein sequence ID" value="SPP63677.1"/>
    <property type="molecule type" value="Genomic_DNA"/>
</dbReference>
<dbReference type="Proteomes" id="UP000248168">
    <property type="component" value="Unassembled WGS sequence"/>
</dbReference>
<name>A0A330L2W9_9BACT</name>
<protein>
    <submittedName>
        <fullName evidence="1">Uncharacterized protein</fullName>
    </submittedName>
</protein>
<sequence>MMESLSEYLQPCVRMVWFFDRGKEREEIAHGGIGEMFPEKPAKA</sequence>
<evidence type="ECO:0000313" key="1">
    <source>
        <dbReference type="EMBL" id="SPP63677.1"/>
    </source>
</evidence>
<accession>A0A330L2W9</accession>
<proteinExistence type="predicted"/>
<organism evidence="1 2">
    <name type="scientific">Nitrospira lenta</name>
    <dbReference type="NCBI Taxonomy" id="1436998"/>
    <lineage>
        <taxon>Bacteria</taxon>
        <taxon>Pseudomonadati</taxon>
        <taxon>Nitrospirota</taxon>
        <taxon>Nitrospiria</taxon>
        <taxon>Nitrospirales</taxon>
        <taxon>Nitrospiraceae</taxon>
        <taxon>Nitrospira</taxon>
    </lineage>
</organism>
<dbReference type="AlphaFoldDB" id="A0A330L2W9"/>
<gene>
    <name evidence="1" type="ORF">NITLEN_10763</name>
</gene>
<keyword evidence="2" id="KW-1185">Reference proteome</keyword>